<dbReference type="EMBL" id="LKEA01000006">
    <property type="protein sequence ID" value="ROW08486.1"/>
    <property type="molecule type" value="Genomic_DNA"/>
</dbReference>
<dbReference type="Proteomes" id="UP000283895">
    <property type="component" value="Unassembled WGS sequence"/>
</dbReference>
<dbReference type="AlphaFoldDB" id="A0A423WYC5"/>
<comment type="caution">
    <text evidence="1">The sequence shown here is derived from an EMBL/GenBank/DDBJ whole genome shotgun (WGS) entry which is preliminary data.</text>
</comment>
<proteinExistence type="predicted"/>
<dbReference type="OrthoDB" id="5205743at2759"/>
<organism evidence="1 2">
    <name type="scientific">Cytospora schulzeri</name>
    <dbReference type="NCBI Taxonomy" id="448051"/>
    <lineage>
        <taxon>Eukaryota</taxon>
        <taxon>Fungi</taxon>
        <taxon>Dikarya</taxon>
        <taxon>Ascomycota</taxon>
        <taxon>Pezizomycotina</taxon>
        <taxon>Sordariomycetes</taxon>
        <taxon>Sordariomycetidae</taxon>
        <taxon>Diaporthales</taxon>
        <taxon>Cytosporaceae</taxon>
        <taxon>Cytospora</taxon>
    </lineage>
</organism>
<reference evidence="1 2" key="1">
    <citation type="submission" date="2015-09" db="EMBL/GenBank/DDBJ databases">
        <title>Host preference determinants of Valsa canker pathogens revealed by comparative genomics.</title>
        <authorList>
            <person name="Yin Z."/>
            <person name="Huang L."/>
        </authorList>
    </citation>
    <scope>NUCLEOTIDE SEQUENCE [LARGE SCALE GENOMIC DNA]</scope>
    <source>
        <strain evidence="1 2">03-1</strain>
    </source>
</reference>
<accession>A0A423WYC5</accession>
<protein>
    <submittedName>
        <fullName evidence="1">Uncharacterized protein</fullName>
    </submittedName>
</protein>
<gene>
    <name evidence="1" type="ORF">VMCG_03237</name>
</gene>
<dbReference type="STRING" id="356882.A0A423WYC5"/>
<name>A0A423WYC5_9PEZI</name>
<sequence>MCYRIYAHVMFHDVRPLITYKGAIGNDTLMNPYARPRSCCQQDESIRPWFRCEFGHGCCYLMPRVVKCTKAANSTIECHDAVPYHTYDPARKVFESDGPDSVAASEEEGWCPFPILHEPIGWRQNSDMVLPPHEESVEELDQSIAGLEGPLQDLMLEFREIGVKYRELKHKRRCDSHHICRLIDWECPENQLQQDIKETKSRLIRLNDKLTVLDTKFTIRRMAVEAITHGFVGECSIDSFIK</sequence>
<keyword evidence="2" id="KW-1185">Reference proteome</keyword>
<evidence type="ECO:0000313" key="2">
    <source>
        <dbReference type="Proteomes" id="UP000283895"/>
    </source>
</evidence>
<evidence type="ECO:0000313" key="1">
    <source>
        <dbReference type="EMBL" id="ROW08486.1"/>
    </source>
</evidence>